<dbReference type="AlphaFoldDB" id="A0A0P6YMN8"/>
<comment type="caution">
    <text evidence="2">The sequence shown here is derived from an EMBL/GenBank/DDBJ whole genome shotgun (WGS) entry which is preliminary data.</text>
</comment>
<dbReference type="InterPro" id="IPR015424">
    <property type="entry name" value="PyrdxlP-dep_Trfase"/>
</dbReference>
<dbReference type="RefSeq" id="WP_054520463.1">
    <property type="nucleotide sequence ID" value="NZ_LGKO01000002.1"/>
</dbReference>
<dbReference type="OrthoDB" id="9802328at2"/>
<dbReference type="PANTHER" id="PTHR43510:SF1">
    <property type="entry name" value="AMINOTRANSFERASE FUNCTION, HYPOTHETICAL (EUROFUNG)"/>
    <property type="match status" value="1"/>
</dbReference>
<evidence type="ECO:0000259" key="1">
    <source>
        <dbReference type="Pfam" id="PF00155"/>
    </source>
</evidence>
<dbReference type="InterPro" id="IPR004839">
    <property type="entry name" value="Aminotransferase_I/II_large"/>
</dbReference>
<protein>
    <submittedName>
        <fullName evidence="2">Aminotransferase</fullName>
    </submittedName>
</protein>
<dbReference type="PANTHER" id="PTHR43510">
    <property type="entry name" value="AMINOTRANSFERASE FUNCTION, HYPOTHETICAL (EUROFUNG)"/>
    <property type="match status" value="1"/>
</dbReference>
<evidence type="ECO:0000313" key="3">
    <source>
        <dbReference type="Proteomes" id="UP000050544"/>
    </source>
</evidence>
<reference evidence="2 3" key="1">
    <citation type="submission" date="2015-07" db="EMBL/GenBank/DDBJ databases">
        <title>Whole genome sequence of Thermanaerothrix daxensis DSM 23592.</title>
        <authorList>
            <person name="Hemp J."/>
            <person name="Ward L.M."/>
            <person name="Pace L.A."/>
            <person name="Fischer W.W."/>
        </authorList>
    </citation>
    <scope>NUCLEOTIDE SEQUENCE [LARGE SCALE GENOMIC DNA]</scope>
    <source>
        <strain evidence="2 3">GNS-1</strain>
    </source>
</reference>
<dbReference type="PATRIC" id="fig|869279.4.peg.442"/>
<dbReference type="Pfam" id="PF00155">
    <property type="entry name" value="Aminotran_1_2"/>
    <property type="match status" value="1"/>
</dbReference>
<keyword evidence="2" id="KW-0032">Aminotransferase</keyword>
<dbReference type="EMBL" id="LGKO01000002">
    <property type="protein sequence ID" value="KPL84025.1"/>
    <property type="molecule type" value="Genomic_DNA"/>
</dbReference>
<dbReference type="SUPFAM" id="SSF53383">
    <property type="entry name" value="PLP-dependent transferases"/>
    <property type="match status" value="1"/>
</dbReference>
<keyword evidence="3" id="KW-1185">Reference proteome</keyword>
<organism evidence="2 3">
    <name type="scientific">Thermanaerothrix daxensis</name>
    <dbReference type="NCBI Taxonomy" id="869279"/>
    <lineage>
        <taxon>Bacteria</taxon>
        <taxon>Bacillati</taxon>
        <taxon>Chloroflexota</taxon>
        <taxon>Anaerolineae</taxon>
        <taxon>Anaerolineales</taxon>
        <taxon>Anaerolineaceae</taxon>
        <taxon>Thermanaerothrix</taxon>
    </lineage>
</organism>
<dbReference type="InterPro" id="IPR015422">
    <property type="entry name" value="PyrdxlP-dep_Trfase_small"/>
</dbReference>
<feature type="domain" description="Aminotransferase class I/classII large" evidence="1">
    <location>
        <begin position="23"/>
        <end position="347"/>
    </location>
</feature>
<dbReference type="Gene3D" id="3.40.640.10">
    <property type="entry name" value="Type I PLP-dependent aspartate aminotransferase-like (Major domain)"/>
    <property type="match status" value="1"/>
</dbReference>
<evidence type="ECO:0000313" key="2">
    <source>
        <dbReference type="EMBL" id="KPL84025.1"/>
    </source>
</evidence>
<dbReference type="GO" id="GO:0008483">
    <property type="term" value="F:transaminase activity"/>
    <property type="evidence" value="ECO:0007669"/>
    <property type="project" value="UniProtKB-KW"/>
</dbReference>
<dbReference type="InterPro" id="IPR015421">
    <property type="entry name" value="PyrdxlP-dep_Trfase_major"/>
</dbReference>
<name>A0A0P6YMN8_9CHLR</name>
<accession>A0A0P6YMN8</accession>
<sequence length="375" mass="42012">MKLSPFKLERFFARYEFNVRHVLCASDCETFSVRDLLALEPEAEARLLDLRLGYTESAGAPSLRQAIAGLYSTIEPDEVLVHSGAEEAIFAFMTAVLKPGDHVIVHSPCYQSLAEVARALGCQVSLWQADESQGWGLDPQDLRRLIRPYTRVVVINVPHNPTGYLMPREVFDEIHRLTQKHGLILFSDEVYRELEYDPAQRLPAACDVSPNAVSLGVMSKAYGLPGLRIGWVATHRQDLLQAMAVVKDYLTICNSAPAEVLAEVALRHRETLLERNRAILSQNLEHLHQFFQRHSEHLTWVLPRAGSVAFPRLLEGDVEAFCEALVVKTGVLLAPGPLFDDPGNHFRLGLGRRNLPEALGLLDAFLEEWRALPTL</sequence>
<keyword evidence="2" id="KW-0808">Transferase</keyword>
<dbReference type="Gene3D" id="3.90.1150.10">
    <property type="entry name" value="Aspartate Aminotransferase, domain 1"/>
    <property type="match status" value="1"/>
</dbReference>
<proteinExistence type="predicted"/>
<dbReference type="STRING" id="869279.SE15_02225"/>
<dbReference type="GO" id="GO:0030170">
    <property type="term" value="F:pyridoxal phosphate binding"/>
    <property type="evidence" value="ECO:0007669"/>
    <property type="project" value="InterPro"/>
</dbReference>
<dbReference type="Proteomes" id="UP000050544">
    <property type="component" value="Unassembled WGS sequence"/>
</dbReference>
<gene>
    <name evidence="2" type="ORF">SE15_02225</name>
</gene>
<dbReference type="CDD" id="cd00609">
    <property type="entry name" value="AAT_like"/>
    <property type="match status" value="1"/>
</dbReference>